<keyword evidence="8" id="KW-0862">Zinc</keyword>
<dbReference type="InterPro" id="IPR036291">
    <property type="entry name" value="NAD(P)-bd_dom_sf"/>
</dbReference>
<dbReference type="GO" id="GO:0003723">
    <property type="term" value="F:RNA binding"/>
    <property type="evidence" value="ECO:0007669"/>
    <property type="project" value="UniProtKB-KW"/>
</dbReference>
<dbReference type="InterPro" id="IPR013154">
    <property type="entry name" value="ADH-like_N"/>
</dbReference>
<evidence type="ECO:0000256" key="1">
    <source>
        <dbReference type="ARBA" id="ARBA00004496"/>
    </source>
</evidence>
<keyword evidence="7" id="KW-0007">Acetylation</keyword>
<dbReference type="GO" id="GO:0016491">
    <property type="term" value="F:oxidoreductase activity"/>
    <property type="evidence" value="ECO:0007669"/>
    <property type="project" value="UniProtKB-KW"/>
</dbReference>
<dbReference type="SMART" id="SM00829">
    <property type="entry name" value="PKS_ER"/>
    <property type="match status" value="1"/>
</dbReference>
<dbReference type="InterPro" id="IPR014182">
    <property type="entry name" value="ADH_Zn_typ-1"/>
</dbReference>
<dbReference type="Gene3D" id="3.90.180.10">
    <property type="entry name" value="Medium-chain alcohol dehydrogenases, catalytic domain"/>
    <property type="match status" value="1"/>
</dbReference>
<keyword evidence="8" id="KW-0479">Metal-binding</keyword>
<evidence type="ECO:0000256" key="3">
    <source>
        <dbReference type="ARBA" id="ARBA00011881"/>
    </source>
</evidence>
<protein>
    <recommendedName>
        <fullName evidence="8">Zinc-type alcohol dehydrogenase-like protein</fullName>
    </recommendedName>
</protein>
<dbReference type="InterPro" id="IPR020843">
    <property type="entry name" value="ER"/>
</dbReference>
<evidence type="ECO:0000256" key="4">
    <source>
        <dbReference type="ARBA" id="ARBA00022490"/>
    </source>
</evidence>
<dbReference type="KEGG" id="lti:JW886_05795"/>
<dbReference type="PANTHER" id="PTHR44154">
    <property type="entry name" value="QUINONE OXIDOREDUCTASE"/>
    <property type="match status" value="1"/>
</dbReference>
<keyword evidence="5" id="KW-0521">NADP</keyword>
<dbReference type="NCBIfam" id="TIGR02817">
    <property type="entry name" value="adh_fam_1"/>
    <property type="match status" value="1"/>
</dbReference>
<evidence type="ECO:0000256" key="6">
    <source>
        <dbReference type="ARBA" id="ARBA00022884"/>
    </source>
</evidence>
<proteinExistence type="inferred from homology"/>
<reference evidence="10 11" key="1">
    <citation type="submission" date="2021-02" db="EMBL/GenBank/DDBJ databases">
        <title>Complete genome sequence of Lactococcus lactis strain K_LL004.</title>
        <authorList>
            <person name="Kim H.B."/>
        </authorList>
    </citation>
    <scope>NUCLEOTIDE SEQUENCE [LARGE SCALE GENOMIC DNA]</scope>
    <source>
        <strain evidence="10 11">K_LL004</strain>
    </source>
</reference>
<evidence type="ECO:0000256" key="7">
    <source>
        <dbReference type="ARBA" id="ARBA00022990"/>
    </source>
</evidence>
<dbReference type="CDD" id="cd08252">
    <property type="entry name" value="AL_MDR"/>
    <property type="match status" value="1"/>
</dbReference>
<dbReference type="Pfam" id="PF08240">
    <property type="entry name" value="ADH_N"/>
    <property type="match status" value="1"/>
</dbReference>
<evidence type="ECO:0000259" key="9">
    <source>
        <dbReference type="SMART" id="SM00829"/>
    </source>
</evidence>
<keyword evidence="4" id="KW-0963">Cytoplasm</keyword>
<dbReference type="SUPFAM" id="SSF50129">
    <property type="entry name" value="GroES-like"/>
    <property type="match status" value="1"/>
</dbReference>
<dbReference type="InterPro" id="IPR011032">
    <property type="entry name" value="GroES-like_sf"/>
</dbReference>
<dbReference type="PANTHER" id="PTHR44154:SF1">
    <property type="entry name" value="QUINONE OXIDOREDUCTASE"/>
    <property type="match status" value="1"/>
</dbReference>
<dbReference type="Pfam" id="PF00107">
    <property type="entry name" value="ADH_zinc_N"/>
    <property type="match status" value="1"/>
</dbReference>
<comment type="subcellular location">
    <subcellularLocation>
        <location evidence="1">Cytoplasm</location>
    </subcellularLocation>
</comment>
<evidence type="ECO:0000256" key="5">
    <source>
        <dbReference type="ARBA" id="ARBA00022857"/>
    </source>
</evidence>
<dbReference type="AlphaFoldDB" id="A0AA45QQR7"/>
<gene>
    <name evidence="10" type="ORF">JW886_05795</name>
</gene>
<dbReference type="GO" id="GO:0008270">
    <property type="term" value="F:zinc ion binding"/>
    <property type="evidence" value="ECO:0007669"/>
    <property type="project" value="InterPro"/>
</dbReference>
<dbReference type="RefSeq" id="WP_205871544.1">
    <property type="nucleotide sequence ID" value="NZ_CP070872.1"/>
</dbReference>
<dbReference type="Proteomes" id="UP000663608">
    <property type="component" value="Chromosome"/>
</dbReference>
<feature type="domain" description="Enoyl reductase (ER)" evidence="9">
    <location>
        <begin position="11"/>
        <end position="328"/>
    </location>
</feature>
<dbReference type="InterPro" id="IPR051603">
    <property type="entry name" value="Zinc-ADH_QOR/CCCR"/>
</dbReference>
<dbReference type="InterPro" id="IPR013149">
    <property type="entry name" value="ADH-like_C"/>
</dbReference>
<dbReference type="EMBL" id="CP070872">
    <property type="protein sequence ID" value="QSE75990.1"/>
    <property type="molecule type" value="Genomic_DNA"/>
</dbReference>
<sequence>MKAYGPLSKNRDTFIEFEAELPALRPHDLLVKVEGISVNPIDTKIRQGIKGNLSSPQILGWDGVGKVVETGSEVSLFKVGDAVFWAGDVTRDGSNAEYEAVDERVVGFAPKNISLEHAAAMPLTSLTAYELLFEKLQISEKDNNKSLLIINGAGGVGSVATQMARNAGLTVIATASNPQAIHWVKDLGADFTVNHHEDLIKQVRDLGFQNVDYILILNAVDQHIAAVSELIAPQGHIANIVQPKGPLNLEKLAHKSASFSFEWMYTKVVSNTSDLISQHDALNKISKWLDEGILKSTMTANVGEINAENLKKAHLQIENNRTIGKMVLTNSNPS</sequence>
<dbReference type="SUPFAM" id="SSF51735">
    <property type="entry name" value="NAD(P)-binding Rossmann-fold domains"/>
    <property type="match status" value="1"/>
</dbReference>
<comment type="subunit">
    <text evidence="3">Homotetramer.</text>
</comment>
<evidence type="ECO:0000313" key="11">
    <source>
        <dbReference type="Proteomes" id="UP000663608"/>
    </source>
</evidence>
<keyword evidence="8" id="KW-0560">Oxidoreductase</keyword>
<evidence type="ECO:0000313" key="10">
    <source>
        <dbReference type="EMBL" id="QSE75990.1"/>
    </source>
</evidence>
<accession>A0AA45QQR7</accession>
<dbReference type="InterPro" id="IPR002364">
    <property type="entry name" value="Quin_OxRdtase/zeta-crystal_CS"/>
</dbReference>
<name>A0AA45QQR7_9LACT</name>
<organism evidence="10 11">
    <name type="scientific">Lactococcus taiwanensis</name>
    <dbReference type="NCBI Taxonomy" id="1151742"/>
    <lineage>
        <taxon>Bacteria</taxon>
        <taxon>Bacillati</taxon>
        <taxon>Bacillota</taxon>
        <taxon>Bacilli</taxon>
        <taxon>Lactobacillales</taxon>
        <taxon>Streptococcaceae</taxon>
        <taxon>Lactococcus</taxon>
    </lineage>
</organism>
<dbReference type="GO" id="GO:0005737">
    <property type="term" value="C:cytoplasm"/>
    <property type="evidence" value="ECO:0007669"/>
    <property type="project" value="UniProtKB-SubCell"/>
</dbReference>
<dbReference type="PROSITE" id="PS01162">
    <property type="entry name" value="QOR_ZETA_CRYSTAL"/>
    <property type="match status" value="1"/>
</dbReference>
<evidence type="ECO:0000256" key="2">
    <source>
        <dbReference type="ARBA" id="ARBA00010371"/>
    </source>
</evidence>
<keyword evidence="11" id="KW-1185">Reference proteome</keyword>
<comment type="similarity">
    <text evidence="2 8">Belongs to the zinc-containing alcohol dehydrogenase family. Quinone oxidoreductase subfamily.</text>
</comment>
<dbReference type="Gene3D" id="3.40.50.720">
    <property type="entry name" value="NAD(P)-binding Rossmann-like Domain"/>
    <property type="match status" value="1"/>
</dbReference>
<evidence type="ECO:0000256" key="8">
    <source>
        <dbReference type="RuleBase" id="RU364000"/>
    </source>
</evidence>
<keyword evidence="6" id="KW-0694">RNA-binding</keyword>